<dbReference type="InterPro" id="IPR001611">
    <property type="entry name" value="Leu-rich_rpt"/>
</dbReference>
<dbReference type="GO" id="GO:0003723">
    <property type="term" value="F:RNA binding"/>
    <property type="evidence" value="ECO:0007669"/>
    <property type="project" value="InterPro"/>
</dbReference>
<organism evidence="5 6">
    <name type="scientific">Magallana gigas</name>
    <name type="common">Pacific oyster</name>
    <name type="synonym">Crassostrea gigas</name>
    <dbReference type="NCBI Taxonomy" id="29159"/>
    <lineage>
        <taxon>Eukaryota</taxon>
        <taxon>Metazoa</taxon>
        <taxon>Spiralia</taxon>
        <taxon>Lophotrochozoa</taxon>
        <taxon>Mollusca</taxon>
        <taxon>Bivalvia</taxon>
        <taxon>Autobranchia</taxon>
        <taxon>Pteriomorphia</taxon>
        <taxon>Ostreida</taxon>
        <taxon>Ostreoidea</taxon>
        <taxon>Ostreidae</taxon>
        <taxon>Magallana</taxon>
    </lineage>
</organism>
<accession>A0A8W8K321</accession>
<dbReference type="PANTHER" id="PTHR10947">
    <property type="entry name" value="PHENYLALANYL-TRNA SYNTHETASE BETA CHAIN AND LEUCINE-RICH REPEAT-CONTAINING PROTEIN 47"/>
    <property type="match status" value="1"/>
</dbReference>
<evidence type="ECO:0000259" key="4">
    <source>
        <dbReference type="SMART" id="SM00873"/>
    </source>
</evidence>
<dbReference type="EnsemblMetazoa" id="G21899.4">
    <property type="protein sequence ID" value="G21899.4:cds"/>
    <property type="gene ID" value="G21899"/>
</dbReference>
<dbReference type="InterPro" id="IPR005146">
    <property type="entry name" value="B3/B4_tRNA-bd"/>
</dbReference>
<dbReference type="SMART" id="SM00364">
    <property type="entry name" value="LRR_BAC"/>
    <property type="match status" value="5"/>
</dbReference>
<dbReference type="Gene3D" id="3.50.40.10">
    <property type="entry name" value="Phenylalanyl-trna Synthetase, Chain B, domain 3"/>
    <property type="match status" value="1"/>
</dbReference>
<dbReference type="PROSITE" id="PS51450">
    <property type="entry name" value="LRR"/>
    <property type="match status" value="3"/>
</dbReference>
<evidence type="ECO:0000313" key="5">
    <source>
        <dbReference type="EnsemblMetazoa" id="G21899.4:cds"/>
    </source>
</evidence>
<evidence type="ECO:0000256" key="1">
    <source>
        <dbReference type="ARBA" id="ARBA00022614"/>
    </source>
</evidence>
<dbReference type="OMA" id="YDVKPPT"/>
<dbReference type="EnsemblMetazoa" id="G21899.3">
    <property type="protein sequence ID" value="G21899.3:cds"/>
    <property type="gene ID" value="G21899"/>
</dbReference>
<dbReference type="SUPFAM" id="SSF52058">
    <property type="entry name" value="L domain-like"/>
    <property type="match status" value="1"/>
</dbReference>
<dbReference type="Proteomes" id="UP000005408">
    <property type="component" value="Unassembled WGS sequence"/>
</dbReference>
<evidence type="ECO:0000256" key="3">
    <source>
        <dbReference type="SAM" id="MobiDB-lite"/>
    </source>
</evidence>
<dbReference type="SMART" id="SM00369">
    <property type="entry name" value="LRR_TYP"/>
    <property type="match status" value="5"/>
</dbReference>
<feature type="domain" description="B3/B4 tRNA-binding" evidence="4">
    <location>
        <begin position="298"/>
        <end position="476"/>
    </location>
</feature>
<dbReference type="InterPro" id="IPR032675">
    <property type="entry name" value="LRR_dom_sf"/>
</dbReference>
<name>A0A8W8K321_MAGGI</name>
<dbReference type="Pfam" id="PF13855">
    <property type="entry name" value="LRR_8"/>
    <property type="match status" value="2"/>
</dbReference>
<proteinExistence type="predicted"/>
<keyword evidence="2" id="KW-0677">Repeat</keyword>
<keyword evidence="6" id="KW-1185">Reference proteome</keyword>
<evidence type="ECO:0000256" key="2">
    <source>
        <dbReference type="ARBA" id="ARBA00022737"/>
    </source>
</evidence>
<dbReference type="SMART" id="SM00873">
    <property type="entry name" value="B3_4"/>
    <property type="match status" value="1"/>
</dbReference>
<dbReference type="EnsemblMetazoa" id="G21899.2">
    <property type="protein sequence ID" value="G21899.2:cds"/>
    <property type="gene ID" value="G21899"/>
</dbReference>
<keyword evidence="1" id="KW-0433">Leucine-rich repeat</keyword>
<dbReference type="GO" id="GO:0004826">
    <property type="term" value="F:phenylalanine-tRNA ligase activity"/>
    <property type="evidence" value="ECO:0007669"/>
    <property type="project" value="InterPro"/>
</dbReference>
<dbReference type="GO" id="GO:0006432">
    <property type="term" value="P:phenylalanyl-tRNA aminoacylation"/>
    <property type="evidence" value="ECO:0007669"/>
    <property type="project" value="InterPro"/>
</dbReference>
<feature type="compositionally biased region" description="Basic residues" evidence="3">
    <location>
        <begin position="250"/>
        <end position="261"/>
    </location>
</feature>
<feature type="compositionally biased region" description="Basic and acidic residues" evidence="3">
    <location>
        <begin position="238"/>
        <end position="249"/>
    </location>
</feature>
<dbReference type="PANTHER" id="PTHR10947:SF3">
    <property type="entry name" value="LEUCINE-RICH REPEAT-CONTAINING PROTEIN 47"/>
    <property type="match status" value="1"/>
</dbReference>
<dbReference type="InterPro" id="IPR045060">
    <property type="entry name" value="Phe-tRNA-ligase_IIc_bsu"/>
</dbReference>
<dbReference type="InterPro" id="IPR003591">
    <property type="entry name" value="Leu-rich_rpt_typical-subtyp"/>
</dbReference>
<protein>
    <recommendedName>
        <fullName evidence="4">B3/B4 tRNA-binding domain-containing protein</fullName>
    </recommendedName>
</protein>
<reference evidence="5" key="1">
    <citation type="submission" date="2022-08" db="UniProtKB">
        <authorList>
            <consortium name="EnsemblMetazoa"/>
        </authorList>
    </citation>
    <scope>IDENTIFICATION</scope>
    <source>
        <strain evidence="5">05x7-T-G4-1.051#20</strain>
    </source>
</reference>
<dbReference type="EnsemblMetazoa" id="G21899.1">
    <property type="protein sequence ID" value="G21899.1:cds"/>
    <property type="gene ID" value="G21899"/>
</dbReference>
<feature type="region of interest" description="Disordered" evidence="3">
    <location>
        <begin position="236"/>
        <end position="264"/>
    </location>
</feature>
<dbReference type="OrthoDB" id="67933at2759"/>
<dbReference type="AlphaFoldDB" id="A0A8W8K321"/>
<dbReference type="InterPro" id="IPR020825">
    <property type="entry name" value="Phe-tRNA_synthase-like_B3/B4"/>
</dbReference>
<dbReference type="Gene3D" id="3.80.10.10">
    <property type="entry name" value="Ribonuclease Inhibitor"/>
    <property type="match status" value="2"/>
</dbReference>
<evidence type="ECO:0000313" key="6">
    <source>
        <dbReference type="Proteomes" id="UP000005408"/>
    </source>
</evidence>
<sequence>MEEVRKAAEEKRRELVISGQTASKFIEENGLDDELYHLTCLNYLSISKTCLRQLSPKLGNLVNLTNLVLHNNQLTALPGEIQALSKLKFFDVSNNQIEEMPESISNLSELESLNVSVNKLSSFPPVGNLNSLHIFNVAHNSLTELPEGIFNPKLVHLSQIIAGNNEIELLSPNVTELPHLNMLDMSNNKLKEVPAELSECPKLKELNLKGNKFSDRRFGKLVEQCATKSVMEYLSNNLKKERAKNPDKKGKGKSKEKKKKGQKADDDDVEFLTDSIDVLHFDDDDGLVVSITPAVLSVRPYIVCCIVKNLDLQKTANSFKQFITLQTKLHDTLCNKRQAATIATHDLSSVKGPLKFDAQFPPLLMIVPLSKQKEVSGETLVDDLMKEAEQIRREKKRNAVSGIHKYLDLLKDKTQYPCLIDSAGTVISFPPITNSNNTKISKETSSILIEVTSSTSLDVCKKVCDELLVKMLEMGLGKDSADEASPSAGQKTLTVEQVKVTDEEGNLRVVYPSRTDLSAVSNPGITVNRNYE</sequence>